<gene>
    <name evidence="2" type="ORF">H7965_14380</name>
</gene>
<dbReference type="Gene3D" id="3.40.50.10540">
    <property type="entry name" value="Crotonobetainyl-coa:carnitine coa-transferase, domain 1"/>
    <property type="match status" value="1"/>
</dbReference>
<keyword evidence="1 2" id="KW-0808">Transferase</keyword>
<sequence length="410" mass="43992">MSAADRAASRPQGPLSGVKVLDLTAVVVGPSCTLTLAEQGADVVKLEAPEGDLLRKLGGPAPSPDMSPKFIHFNRGKRSIAVDLKTPEGMAVLTRLAEQADVLVTNMRGGALDRLGITWEALRPRNPRLVFCVIAGFGKRGRYHDSPAYDTIIQGMSGFAAALGQVTGEPRYAPFVLCDHITGIIASQAITAALYAREKSGEGQAIEVPMYESMAHFVLTEHMFTRTFDPAGATGDPRVMNPDAKPIPTKDGYIALSANTDAQAFGFFEAIGRPELKDDPRFNSVVARFRNVDAYFTLRAEALRTRTTAEWAAEFRRREIPAMPFATIDGLLDDPHLWETGMLRREEHPTEGAMIGLGRPVSFSAAGPDELPLAPRLSADARSVLADAGYTEAELTALLGGPVLAPPGKG</sequence>
<dbReference type="GO" id="GO:0008410">
    <property type="term" value="F:CoA-transferase activity"/>
    <property type="evidence" value="ECO:0007669"/>
    <property type="project" value="TreeGrafter"/>
</dbReference>
<dbReference type="SUPFAM" id="SSF89796">
    <property type="entry name" value="CoA-transferase family III (CaiB/BaiF)"/>
    <property type="match status" value="1"/>
</dbReference>
<dbReference type="PANTHER" id="PTHR48207:SF4">
    <property type="entry name" value="BLL6097 PROTEIN"/>
    <property type="match status" value="1"/>
</dbReference>
<dbReference type="Gene3D" id="3.30.1540.10">
    <property type="entry name" value="formyl-coa transferase, domain 3"/>
    <property type="match status" value="1"/>
</dbReference>
<evidence type="ECO:0000256" key="1">
    <source>
        <dbReference type="ARBA" id="ARBA00022679"/>
    </source>
</evidence>
<evidence type="ECO:0000313" key="2">
    <source>
        <dbReference type="EMBL" id="MBC4016509.1"/>
    </source>
</evidence>
<evidence type="ECO:0000313" key="3">
    <source>
        <dbReference type="Proteomes" id="UP000600101"/>
    </source>
</evidence>
<dbReference type="Proteomes" id="UP000600101">
    <property type="component" value="Unassembled WGS sequence"/>
</dbReference>
<proteinExistence type="predicted"/>
<dbReference type="AlphaFoldDB" id="A0A9X0UDH4"/>
<organism evidence="2 3">
    <name type="scientific">Siccirubricoccus deserti</name>
    <dbReference type="NCBI Taxonomy" id="2013562"/>
    <lineage>
        <taxon>Bacteria</taxon>
        <taxon>Pseudomonadati</taxon>
        <taxon>Pseudomonadota</taxon>
        <taxon>Alphaproteobacteria</taxon>
        <taxon>Acetobacterales</taxon>
        <taxon>Roseomonadaceae</taxon>
        <taxon>Siccirubricoccus</taxon>
    </lineage>
</organism>
<protein>
    <submittedName>
        <fullName evidence="2">CoA transferase</fullName>
    </submittedName>
</protein>
<keyword evidence="3" id="KW-1185">Reference proteome</keyword>
<comment type="caution">
    <text evidence="2">The sequence shown here is derived from an EMBL/GenBank/DDBJ whole genome shotgun (WGS) entry which is preliminary data.</text>
</comment>
<name>A0A9X0UDH4_9PROT</name>
<dbReference type="InterPro" id="IPR003673">
    <property type="entry name" value="CoA-Trfase_fam_III"/>
</dbReference>
<dbReference type="InterPro" id="IPR023606">
    <property type="entry name" value="CoA-Trfase_III_dom_1_sf"/>
</dbReference>
<dbReference type="EMBL" id="JACOMF010000016">
    <property type="protein sequence ID" value="MBC4016509.1"/>
    <property type="molecule type" value="Genomic_DNA"/>
</dbReference>
<dbReference type="Pfam" id="PF02515">
    <property type="entry name" value="CoA_transf_3"/>
    <property type="match status" value="1"/>
</dbReference>
<dbReference type="RefSeq" id="WP_186771280.1">
    <property type="nucleotide sequence ID" value="NZ_JACOMF010000016.1"/>
</dbReference>
<accession>A0A9X0UDH4</accession>
<dbReference type="PANTHER" id="PTHR48207">
    <property type="entry name" value="SUCCINATE--HYDROXYMETHYLGLUTARATE COA-TRANSFERASE"/>
    <property type="match status" value="1"/>
</dbReference>
<dbReference type="InterPro" id="IPR044855">
    <property type="entry name" value="CoA-Trfase_III_dom3_sf"/>
</dbReference>
<reference evidence="2" key="1">
    <citation type="submission" date="2020-08" db="EMBL/GenBank/DDBJ databases">
        <authorList>
            <person name="Hu Y."/>
            <person name="Nguyen S.V."/>
            <person name="Li F."/>
            <person name="Fanning S."/>
        </authorList>
    </citation>
    <scope>NUCLEOTIDE SEQUENCE</scope>
    <source>
        <strain evidence="2">SYSU D8009</strain>
    </source>
</reference>
<dbReference type="InterPro" id="IPR050483">
    <property type="entry name" value="CoA-transferase_III_domain"/>
</dbReference>